<evidence type="ECO:0008006" key="3">
    <source>
        <dbReference type="Google" id="ProtNLM"/>
    </source>
</evidence>
<accession>A0ABU8RIC8</accession>
<comment type="caution">
    <text evidence="1">The sequence shown here is derived from an EMBL/GenBank/DDBJ whole genome shotgun (WGS) entry which is preliminary data.</text>
</comment>
<keyword evidence="2" id="KW-1185">Reference proteome</keyword>
<reference evidence="1 2" key="1">
    <citation type="journal article" date="2017" name="Int. J. Syst. Evol. Microbiol.">
        <title>Pseudokineococcus basanitobsidens sp. nov., isolated from volcanic rock.</title>
        <authorList>
            <person name="Lee D.W."/>
            <person name="Park M.Y."/>
            <person name="Kim J.J."/>
            <person name="Kim B.S."/>
        </authorList>
    </citation>
    <scope>NUCLEOTIDE SEQUENCE [LARGE SCALE GENOMIC DNA]</scope>
    <source>
        <strain evidence="1 2">DSM 103726</strain>
    </source>
</reference>
<evidence type="ECO:0000313" key="1">
    <source>
        <dbReference type="EMBL" id="MEJ5944841.1"/>
    </source>
</evidence>
<dbReference type="RefSeq" id="WP_339574223.1">
    <property type="nucleotide sequence ID" value="NZ_JBBIAA010000004.1"/>
</dbReference>
<dbReference type="Proteomes" id="UP001387100">
    <property type="component" value="Unassembled WGS sequence"/>
</dbReference>
<name>A0ABU8RIC8_9ACTN</name>
<dbReference type="EMBL" id="JBBIAA010000004">
    <property type="protein sequence ID" value="MEJ5944841.1"/>
    <property type="molecule type" value="Genomic_DNA"/>
</dbReference>
<protein>
    <recommendedName>
        <fullName evidence="3">ATP/GTP-binding protein</fullName>
    </recommendedName>
</protein>
<gene>
    <name evidence="1" type="ORF">WDZ17_05975</name>
</gene>
<proteinExistence type="predicted"/>
<evidence type="ECO:0000313" key="2">
    <source>
        <dbReference type="Proteomes" id="UP001387100"/>
    </source>
</evidence>
<sequence>MEDHADGEWVVQVVTGGGAGSGQGRSYRCPGCDQLVPGAAPHVVAWPADGLLGAEAALADRRHWHRPCWDRRATRGPRR</sequence>
<organism evidence="1 2">
    <name type="scientific">Pseudokineococcus basanitobsidens</name>
    <dbReference type="NCBI Taxonomy" id="1926649"/>
    <lineage>
        <taxon>Bacteria</taxon>
        <taxon>Bacillati</taxon>
        <taxon>Actinomycetota</taxon>
        <taxon>Actinomycetes</taxon>
        <taxon>Kineosporiales</taxon>
        <taxon>Kineosporiaceae</taxon>
        <taxon>Pseudokineococcus</taxon>
    </lineage>
</organism>